<keyword evidence="2" id="KW-1185">Reference proteome</keyword>
<dbReference type="Proteomes" id="UP000185003">
    <property type="component" value="Unassembled WGS sequence"/>
</dbReference>
<organism evidence="1 2">
    <name type="scientific">Chitinophaga niabensis</name>
    <dbReference type="NCBI Taxonomy" id="536979"/>
    <lineage>
        <taxon>Bacteria</taxon>
        <taxon>Pseudomonadati</taxon>
        <taxon>Bacteroidota</taxon>
        <taxon>Chitinophagia</taxon>
        <taxon>Chitinophagales</taxon>
        <taxon>Chitinophagaceae</taxon>
        <taxon>Chitinophaga</taxon>
    </lineage>
</organism>
<dbReference type="STRING" id="536979.SAMN04488055_1273"/>
<dbReference type="EMBL" id="FSRA01000001">
    <property type="protein sequence ID" value="SIN77531.1"/>
    <property type="molecule type" value="Genomic_DNA"/>
</dbReference>
<accession>A0A1N6E3G3</accession>
<evidence type="ECO:0000313" key="2">
    <source>
        <dbReference type="Proteomes" id="UP000185003"/>
    </source>
</evidence>
<proteinExistence type="predicted"/>
<name>A0A1N6E3G3_9BACT</name>
<dbReference type="RefSeq" id="WP_143197358.1">
    <property type="nucleotide sequence ID" value="NZ_FSRA01000001.1"/>
</dbReference>
<dbReference type="OrthoDB" id="712137at2"/>
<dbReference type="AlphaFoldDB" id="A0A1N6E3G3"/>
<evidence type="ECO:0000313" key="1">
    <source>
        <dbReference type="EMBL" id="SIN77531.1"/>
    </source>
</evidence>
<reference evidence="1 2" key="1">
    <citation type="submission" date="2016-11" db="EMBL/GenBank/DDBJ databases">
        <authorList>
            <person name="Jaros S."/>
            <person name="Januszkiewicz K."/>
            <person name="Wedrychowicz H."/>
        </authorList>
    </citation>
    <scope>NUCLEOTIDE SEQUENCE [LARGE SCALE GENOMIC DNA]</scope>
    <source>
        <strain evidence="1 2">DSM 24787</strain>
    </source>
</reference>
<protein>
    <submittedName>
        <fullName evidence="1">Uncharacterized protein</fullName>
    </submittedName>
</protein>
<gene>
    <name evidence="1" type="ORF">SAMN04488055_1273</name>
</gene>
<sequence>MKSKLLLKAILLIFLCATFGGIPSRFITNKERSGRDEIQHQKGVAFATFELASGGNRFDPLDYTSPISGTCTLGFAEICALDVLTSAEVYTTVEALVKGNVAFAGKPKVDVAGSSLQTDINDALAYTISIWYLAPNGRMVYKRP</sequence>